<evidence type="ECO:0000256" key="1">
    <source>
        <dbReference type="SAM" id="SignalP"/>
    </source>
</evidence>
<feature type="domain" description="IPT/TIG" evidence="2">
    <location>
        <begin position="273"/>
        <end position="353"/>
    </location>
</feature>
<dbReference type="SMART" id="SM00429">
    <property type="entry name" value="IPT"/>
    <property type="match status" value="5"/>
</dbReference>
<feature type="domain" description="IPT/TIG" evidence="2">
    <location>
        <begin position="191"/>
        <end position="272"/>
    </location>
</feature>
<dbReference type="KEGG" id="stae:HNV11_04645"/>
<protein>
    <submittedName>
        <fullName evidence="3">Cell shape determination protein CcmA</fullName>
    </submittedName>
</protein>
<feature type="domain" description="IPT/TIG" evidence="2">
    <location>
        <begin position="26"/>
        <end position="108"/>
    </location>
</feature>
<feature type="chain" id="PRO_5026781342" evidence="1">
    <location>
        <begin position="21"/>
        <end position="599"/>
    </location>
</feature>
<feature type="domain" description="IPT/TIG" evidence="2">
    <location>
        <begin position="111"/>
        <end position="189"/>
    </location>
</feature>
<evidence type="ECO:0000313" key="4">
    <source>
        <dbReference type="Proteomes" id="UP000502756"/>
    </source>
</evidence>
<sequence length="599" mass="62820">MKSVLPLFSFLFLLFGLSTCRVRTSPPDLTEISPAQSFVGQEVTLSGYQFGQEPIVTFGESGTALTATVVSSTEQQIRVVVPRIRPGITQVRVRTSQGISDPLPFIVQQPVPAVSSVSPANGLPGSTVVLTGDYLNQLTFVRFADADAVVQDSSAEKLTVVVPPNVQRGPVALVVETKGGQLTSSFIVAGTPQITSVSPKQVKPGSELVIQGNNLLDGVVRINGMATDRSQTSIKNTEIRTIVPTFATSGRVTVTVFEKLVATSADSVQIVLQPSVASLSARDGVTGDKIILAGLNLRDISGVRFGSTPVSFRVLNDTQLEATVPALTASGQVTVSVTGPGGSASATDPFFFYLPPSNLTVNPARQFRDRPITITGQNLYRITEVRVSGQPVPITERTEGSQLIVSVPVNAVSGIVSVTSRAGTATTSRPLVVIQPATVTDIVPRKARPGERVVLLGDQLLNAQIFFTGSANPAPDGGKNEDTERWVLVPADAQTGPIRVFNASGENTYTAAFTVIRLATITDFTPKTGKAGTEVTITGQNLSNVSEVRFNGGTSAPATFRLSGNSLIVTVPANVSTGQICLTNDAGTACTSANFTLAK</sequence>
<keyword evidence="4" id="KW-1185">Reference proteome</keyword>
<dbReference type="RefSeq" id="WP_171738554.1">
    <property type="nucleotide sequence ID" value="NZ_CP053435.1"/>
</dbReference>
<dbReference type="Proteomes" id="UP000502756">
    <property type="component" value="Chromosome"/>
</dbReference>
<dbReference type="EMBL" id="CP053435">
    <property type="protein sequence ID" value="QJW88716.1"/>
    <property type="molecule type" value="Genomic_DNA"/>
</dbReference>
<dbReference type="CDD" id="cd00102">
    <property type="entry name" value="IPT"/>
    <property type="match status" value="1"/>
</dbReference>
<evidence type="ECO:0000313" key="3">
    <source>
        <dbReference type="EMBL" id="QJW88716.1"/>
    </source>
</evidence>
<reference evidence="3 4" key="1">
    <citation type="submission" date="2020-05" db="EMBL/GenBank/DDBJ databases">
        <title>Genome sequencing of Spirosoma sp. TS118.</title>
        <authorList>
            <person name="Lee J.-H."/>
            <person name="Jeong S."/>
            <person name="Zhao L."/>
            <person name="Jung J.-H."/>
            <person name="Kim M.-K."/>
            <person name="Lim S."/>
        </authorList>
    </citation>
    <scope>NUCLEOTIDE SEQUENCE [LARGE SCALE GENOMIC DNA]</scope>
    <source>
        <strain evidence="3 4">TS118</strain>
    </source>
</reference>
<feature type="domain" description="IPT/TIG" evidence="2">
    <location>
        <begin position="518"/>
        <end position="598"/>
    </location>
</feature>
<dbReference type="InterPro" id="IPR002909">
    <property type="entry name" value="IPT_dom"/>
</dbReference>
<organism evidence="3 4">
    <name type="scientific">Spirosoma taeanense</name>
    <dbReference type="NCBI Taxonomy" id="2735870"/>
    <lineage>
        <taxon>Bacteria</taxon>
        <taxon>Pseudomonadati</taxon>
        <taxon>Bacteroidota</taxon>
        <taxon>Cytophagia</taxon>
        <taxon>Cytophagales</taxon>
        <taxon>Cytophagaceae</taxon>
        <taxon>Spirosoma</taxon>
    </lineage>
</organism>
<feature type="signal peptide" evidence="1">
    <location>
        <begin position="1"/>
        <end position="20"/>
    </location>
</feature>
<dbReference type="Gene3D" id="2.60.40.10">
    <property type="entry name" value="Immunoglobulins"/>
    <property type="match status" value="7"/>
</dbReference>
<gene>
    <name evidence="3" type="ORF">HNV11_04645</name>
</gene>
<name>A0A6M5Y5N4_9BACT</name>
<dbReference type="AlphaFoldDB" id="A0A6M5Y5N4"/>
<dbReference type="SUPFAM" id="SSF81296">
    <property type="entry name" value="E set domains"/>
    <property type="match status" value="5"/>
</dbReference>
<evidence type="ECO:0000259" key="2">
    <source>
        <dbReference type="SMART" id="SM00429"/>
    </source>
</evidence>
<accession>A0A6M5Y5N4</accession>
<keyword evidence="1" id="KW-0732">Signal</keyword>
<dbReference type="InterPro" id="IPR013783">
    <property type="entry name" value="Ig-like_fold"/>
</dbReference>
<dbReference type="InterPro" id="IPR014756">
    <property type="entry name" value="Ig_E-set"/>
</dbReference>
<dbReference type="Pfam" id="PF01833">
    <property type="entry name" value="TIG"/>
    <property type="match status" value="5"/>
</dbReference>
<proteinExistence type="predicted"/>